<evidence type="ECO:0000313" key="3">
    <source>
        <dbReference type="Proteomes" id="UP001500016"/>
    </source>
</evidence>
<keyword evidence="1" id="KW-1133">Transmembrane helix</keyword>
<protein>
    <submittedName>
        <fullName evidence="2">Uncharacterized protein</fullName>
    </submittedName>
</protein>
<keyword evidence="3" id="KW-1185">Reference proteome</keyword>
<dbReference type="Proteomes" id="UP001500016">
    <property type="component" value="Unassembled WGS sequence"/>
</dbReference>
<dbReference type="InterPro" id="IPR045713">
    <property type="entry name" value="DUF6069"/>
</dbReference>
<comment type="caution">
    <text evidence="2">The sequence shown here is derived from an EMBL/GenBank/DDBJ whole genome shotgun (WGS) entry which is preliminary data.</text>
</comment>
<name>A0ABN2VSS4_9ACTN</name>
<feature type="transmembrane region" description="Helical" evidence="1">
    <location>
        <begin position="29"/>
        <end position="50"/>
    </location>
</feature>
<sequence length="159" mass="16118">MSVTTAAQSRPGLVRSAAGTRRPWATRPVWLVGTLATAAGAAVTEVFTLAARGLGVPMAAATGGAREAAAIPVGGFAMAVVLSSVAGVVLAMALARWAKRPARTFVIVTGVLTALSLVEPLAFTVHTAVSTQLVLALSHLVAAAVIVPPLARRLAHRRA</sequence>
<evidence type="ECO:0000256" key="1">
    <source>
        <dbReference type="SAM" id="Phobius"/>
    </source>
</evidence>
<feature type="transmembrane region" description="Helical" evidence="1">
    <location>
        <begin position="105"/>
        <end position="123"/>
    </location>
</feature>
<gene>
    <name evidence="2" type="ORF">GCM10009801_21120</name>
</gene>
<organism evidence="2 3">
    <name type="scientific">Streptomyces albiaxialis</name>
    <dbReference type="NCBI Taxonomy" id="329523"/>
    <lineage>
        <taxon>Bacteria</taxon>
        <taxon>Bacillati</taxon>
        <taxon>Actinomycetota</taxon>
        <taxon>Actinomycetes</taxon>
        <taxon>Kitasatosporales</taxon>
        <taxon>Streptomycetaceae</taxon>
        <taxon>Streptomyces</taxon>
    </lineage>
</organism>
<accession>A0ABN2VSS4</accession>
<dbReference type="EMBL" id="BAAAPE010000006">
    <property type="protein sequence ID" value="GAA2070417.1"/>
    <property type="molecule type" value="Genomic_DNA"/>
</dbReference>
<keyword evidence="1" id="KW-0472">Membrane</keyword>
<feature type="transmembrane region" description="Helical" evidence="1">
    <location>
        <begin position="129"/>
        <end position="151"/>
    </location>
</feature>
<keyword evidence="1" id="KW-0812">Transmembrane</keyword>
<dbReference type="Pfam" id="PF19545">
    <property type="entry name" value="DUF6069"/>
    <property type="match status" value="1"/>
</dbReference>
<dbReference type="RefSeq" id="WP_344526488.1">
    <property type="nucleotide sequence ID" value="NZ_BAAAPE010000006.1"/>
</dbReference>
<reference evidence="3" key="1">
    <citation type="journal article" date="2019" name="Int. J. Syst. Evol. Microbiol.">
        <title>The Global Catalogue of Microorganisms (GCM) 10K type strain sequencing project: providing services to taxonomists for standard genome sequencing and annotation.</title>
        <authorList>
            <consortium name="The Broad Institute Genomics Platform"/>
            <consortium name="The Broad Institute Genome Sequencing Center for Infectious Disease"/>
            <person name="Wu L."/>
            <person name="Ma J."/>
        </authorList>
    </citation>
    <scope>NUCLEOTIDE SEQUENCE [LARGE SCALE GENOMIC DNA]</scope>
    <source>
        <strain evidence="3">JCM 15478</strain>
    </source>
</reference>
<proteinExistence type="predicted"/>
<evidence type="ECO:0000313" key="2">
    <source>
        <dbReference type="EMBL" id="GAA2070417.1"/>
    </source>
</evidence>
<feature type="transmembrane region" description="Helical" evidence="1">
    <location>
        <begin position="70"/>
        <end position="93"/>
    </location>
</feature>